<dbReference type="AlphaFoldDB" id="A0A1R2CSG6"/>
<protein>
    <submittedName>
        <fullName evidence="1">Uncharacterized protein</fullName>
    </submittedName>
</protein>
<dbReference type="EMBL" id="MPUH01000071">
    <property type="protein sequence ID" value="OMJ91941.1"/>
    <property type="molecule type" value="Genomic_DNA"/>
</dbReference>
<evidence type="ECO:0000313" key="1">
    <source>
        <dbReference type="EMBL" id="OMJ91941.1"/>
    </source>
</evidence>
<reference evidence="1 2" key="1">
    <citation type="submission" date="2016-11" db="EMBL/GenBank/DDBJ databases">
        <title>The macronuclear genome of Stentor coeruleus: a giant cell with tiny introns.</title>
        <authorList>
            <person name="Slabodnick M."/>
            <person name="Ruby J.G."/>
            <person name="Reiff S.B."/>
            <person name="Swart E.C."/>
            <person name="Gosai S."/>
            <person name="Prabakaran S."/>
            <person name="Witkowska E."/>
            <person name="Larue G.E."/>
            <person name="Fisher S."/>
            <person name="Freeman R.M."/>
            <person name="Gunawardena J."/>
            <person name="Chu W."/>
            <person name="Stover N.A."/>
            <person name="Gregory B.D."/>
            <person name="Nowacki M."/>
            <person name="Derisi J."/>
            <person name="Roy S.W."/>
            <person name="Marshall W.F."/>
            <person name="Sood P."/>
        </authorList>
    </citation>
    <scope>NUCLEOTIDE SEQUENCE [LARGE SCALE GENOMIC DNA]</scope>
    <source>
        <strain evidence="1">WM001</strain>
    </source>
</reference>
<keyword evidence="2" id="KW-1185">Reference proteome</keyword>
<proteinExistence type="predicted"/>
<comment type="caution">
    <text evidence="1">The sequence shown here is derived from an EMBL/GenBank/DDBJ whole genome shotgun (WGS) entry which is preliminary data.</text>
</comment>
<organism evidence="1 2">
    <name type="scientific">Stentor coeruleus</name>
    <dbReference type="NCBI Taxonomy" id="5963"/>
    <lineage>
        <taxon>Eukaryota</taxon>
        <taxon>Sar</taxon>
        <taxon>Alveolata</taxon>
        <taxon>Ciliophora</taxon>
        <taxon>Postciliodesmatophora</taxon>
        <taxon>Heterotrichea</taxon>
        <taxon>Heterotrichida</taxon>
        <taxon>Stentoridae</taxon>
        <taxon>Stentor</taxon>
    </lineage>
</organism>
<evidence type="ECO:0000313" key="2">
    <source>
        <dbReference type="Proteomes" id="UP000187209"/>
    </source>
</evidence>
<name>A0A1R2CSG6_9CILI</name>
<accession>A0A1R2CSG6</accession>
<gene>
    <name evidence="1" type="ORF">SteCoe_5366</name>
</gene>
<sequence length="209" mass="24507">MTSAKISLLEGQDMIKLRNNLSYIPIQASEIKQSLDDYKEVLEYKSQFINKHHYNTSLSPESIEKKKSINNQAKKWQDDLTAIFKAKLKKKASNIIEKVKEQGEIESGVYDSIILRNLIQKMKIDEISRRISIETYRAKVQDFNKDKLKKKVEKEFNAKKLKEKDKASVWNKVQFFRRTSIDGHLPPRKQSISGFDFVTQIQDKQEVHM</sequence>
<dbReference type="Proteomes" id="UP000187209">
    <property type="component" value="Unassembled WGS sequence"/>
</dbReference>